<dbReference type="EMBL" id="GEGO01004871">
    <property type="protein sequence ID" value="JAR90533.1"/>
    <property type="molecule type" value="Transcribed_RNA"/>
</dbReference>
<sequence>MSLQLDLLIVQENTSSSRISDSSPVEDAPAAEQVLEPMEDDSLLIRTLPASSPTPEALVVGSAAESASAFSVPSGSPGKHIPNVEELTAELEKFQRNIGVQVDTMSDPFKREQLITISKITDENGLLVLTGVCSFELFYNITELYTEARTLQSTRSFCISDDDAVLLTFMKLYHDVTFSLLAVLFGVHRTTVSNIFKESIVILASILEHAVFWPDKDAIVSCLTTYFWDYKDTRMVLDCTEIEIERPKDLMSRLLTYSHYKRTYTAKVLVSETPGGLISYVSPAYGGKASDTFITKQSQLLDRCTPHVDSVMVDKGFLINELCREKNVRMIRPPFLMEKQLTTEEARSNQSIACARVHVERAIQRMKIYRILRNRFDLDLVPYIDKIFTVIAGMVNLLKPLFSEEKFLFK</sequence>
<feature type="domain" description="Transposase Helix-turn-helix" evidence="4">
    <location>
        <begin position="162"/>
        <end position="205"/>
    </location>
</feature>
<evidence type="ECO:0000259" key="4">
    <source>
        <dbReference type="Pfam" id="PF13613"/>
    </source>
</evidence>
<dbReference type="AlphaFoldDB" id="A0A147BIC1"/>
<name>A0A147BIC1_IXORI</name>
<organism evidence="5">
    <name type="scientific">Ixodes ricinus</name>
    <name type="common">Common tick</name>
    <name type="synonym">Acarus ricinus</name>
    <dbReference type="NCBI Taxonomy" id="34613"/>
    <lineage>
        <taxon>Eukaryota</taxon>
        <taxon>Metazoa</taxon>
        <taxon>Ecdysozoa</taxon>
        <taxon>Arthropoda</taxon>
        <taxon>Chelicerata</taxon>
        <taxon>Arachnida</taxon>
        <taxon>Acari</taxon>
        <taxon>Parasitiformes</taxon>
        <taxon>Ixodida</taxon>
        <taxon>Ixodoidea</taxon>
        <taxon>Ixodidae</taxon>
        <taxon>Ixodinae</taxon>
        <taxon>Ixodes</taxon>
    </lineage>
</organism>
<dbReference type="Pfam" id="PF13359">
    <property type="entry name" value="DDE_Tnp_4"/>
    <property type="match status" value="1"/>
</dbReference>
<dbReference type="PANTHER" id="PTHR23080">
    <property type="entry name" value="THAP DOMAIN PROTEIN"/>
    <property type="match status" value="1"/>
</dbReference>
<evidence type="ECO:0000259" key="3">
    <source>
        <dbReference type="Pfam" id="PF13359"/>
    </source>
</evidence>
<keyword evidence="2" id="KW-0479">Metal-binding</keyword>
<dbReference type="GO" id="GO:0046872">
    <property type="term" value="F:metal ion binding"/>
    <property type="evidence" value="ECO:0007669"/>
    <property type="project" value="UniProtKB-KW"/>
</dbReference>
<reference evidence="5" key="1">
    <citation type="journal article" date="2018" name="PLoS Negl. Trop. Dis.">
        <title>Sialome diversity of ticks revealed by RNAseq of single tick salivary glands.</title>
        <authorList>
            <person name="Perner J."/>
            <person name="Kropackova S."/>
            <person name="Kopacek P."/>
            <person name="Ribeiro J.M."/>
        </authorList>
    </citation>
    <scope>NUCLEOTIDE SEQUENCE</scope>
    <source>
        <strain evidence="5">Siblings of single egg batch collected in Ceske Budejovice</strain>
        <tissue evidence="5">Salivary glands</tissue>
    </source>
</reference>
<dbReference type="InterPro" id="IPR027806">
    <property type="entry name" value="HARBI1_dom"/>
</dbReference>
<dbReference type="InterPro" id="IPR027805">
    <property type="entry name" value="Transposase_HTH_dom"/>
</dbReference>
<evidence type="ECO:0000256" key="2">
    <source>
        <dbReference type="ARBA" id="ARBA00022723"/>
    </source>
</evidence>
<feature type="domain" description="DDE Tnp4" evidence="3">
    <location>
        <begin position="237"/>
        <end position="396"/>
    </location>
</feature>
<evidence type="ECO:0000256" key="1">
    <source>
        <dbReference type="ARBA" id="ARBA00001968"/>
    </source>
</evidence>
<dbReference type="Pfam" id="PF13613">
    <property type="entry name" value="HTH_Tnp_4"/>
    <property type="match status" value="1"/>
</dbReference>
<evidence type="ECO:0000313" key="5">
    <source>
        <dbReference type="EMBL" id="JAR90533.1"/>
    </source>
</evidence>
<protein>
    <submittedName>
        <fullName evidence="5">Putative tick transposon</fullName>
    </submittedName>
</protein>
<accession>A0A147BIC1</accession>
<dbReference type="PANTHER" id="PTHR23080:SF141">
    <property type="entry name" value="TRANSPOSASE HELIX-TURN-HELIX DOMAIN-CONTAINING PROTEIN"/>
    <property type="match status" value="1"/>
</dbReference>
<comment type="cofactor">
    <cofactor evidence="1">
        <name>a divalent metal cation</name>
        <dbReference type="ChEBI" id="CHEBI:60240"/>
    </cofactor>
</comment>
<proteinExistence type="predicted"/>